<dbReference type="NCBIfam" id="TIGR00277">
    <property type="entry name" value="HDIG"/>
    <property type="match status" value="1"/>
</dbReference>
<feature type="transmembrane region" description="Helical" evidence="1">
    <location>
        <begin position="309"/>
        <end position="329"/>
    </location>
</feature>
<dbReference type="Pfam" id="PF07697">
    <property type="entry name" value="7TMR-HDED"/>
    <property type="match status" value="1"/>
</dbReference>
<dbReference type="InterPro" id="IPR006675">
    <property type="entry name" value="HDIG_dom"/>
</dbReference>
<proteinExistence type="predicted"/>
<evidence type="ECO:0000313" key="3">
    <source>
        <dbReference type="EMBL" id="MET3574734.1"/>
    </source>
</evidence>
<dbReference type="InterPro" id="IPR003607">
    <property type="entry name" value="HD/PDEase_dom"/>
</dbReference>
<feature type="transmembrane region" description="Helical" evidence="1">
    <location>
        <begin position="279"/>
        <end position="297"/>
    </location>
</feature>
<evidence type="ECO:0000256" key="1">
    <source>
        <dbReference type="SAM" id="Phobius"/>
    </source>
</evidence>
<dbReference type="InterPro" id="IPR006674">
    <property type="entry name" value="HD_domain"/>
</dbReference>
<gene>
    <name evidence="3" type="ORF">ABID49_000616</name>
</gene>
<dbReference type="PANTHER" id="PTHR36442:SF1">
    <property type="entry name" value="CYCLIC-DI-AMP PHOSPHODIESTERASE PGPH"/>
    <property type="match status" value="1"/>
</dbReference>
<accession>A0ABV2G997</accession>
<keyword evidence="1" id="KW-1133">Transmembrane helix</keyword>
<dbReference type="Pfam" id="PF07698">
    <property type="entry name" value="7TM-7TMR_HD"/>
    <property type="match status" value="1"/>
</dbReference>
<dbReference type="Gene3D" id="1.10.3210.10">
    <property type="entry name" value="Hypothetical protein af1432"/>
    <property type="match status" value="1"/>
</dbReference>
<reference evidence="3 4" key="1">
    <citation type="submission" date="2024-06" db="EMBL/GenBank/DDBJ databases">
        <title>Genomic Encyclopedia of Type Strains, Phase IV (KMG-IV): sequencing the most valuable type-strain genomes for metagenomic binning, comparative biology and taxonomic classification.</title>
        <authorList>
            <person name="Goeker M."/>
        </authorList>
    </citation>
    <scope>NUCLEOTIDE SEQUENCE [LARGE SCALE GENOMIC DNA]</scope>
    <source>
        <strain evidence="3 4">DSM 26128</strain>
    </source>
</reference>
<dbReference type="SMART" id="SM00471">
    <property type="entry name" value="HDc"/>
    <property type="match status" value="1"/>
</dbReference>
<feature type="domain" description="HD/PDEase" evidence="2">
    <location>
        <begin position="497"/>
        <end position="652"/>
    </location>
</feature>
<keyword evidence="4" id="KW-1185">Reference proteome</keyword>
<dbReference type="PANTHER" id="PTHR36442">
    <property type="entry name" value="CYCLIC-DI-AMP PHOSPHODIESTERASE PGPH"/>
    <property type="match status" value="1"/>
</dbReference>
<protein>
    <submittedName>
        <fullName evidence="3">Nucleotidyltransferase with HDIG domain</fullName>
    </submittedName>
</protein>
<dbReference type="InterPro" id="IPR011624">
    <property type="entry name" value="Metal-dep_PHydrolase_7TM_extra"/>
</dbReference>
<name>A0ABV2G997_9BACL</name>
<organism evidence="3 4">
    <name type="scientific">Bhargavaea ullalensis</name>
    <dbReference type="NCBI Taxonomy" id="1265685"/>
    <lineage>
        <taxon>Bacteria</taxon>
        <taxon>Bacillati</taxon>
        <taxon>Bacillota</taxon>
        <taxon>Bacilli</taxon>
        <taxon>Bacillales</taxon>
        <taxon>Caryophanaceae</taxon>
        <taxon>Bhargavaea</taxon>
    </lineage>
</organism>
<dbReference type="InterPro" id="IPR011621">
    <property type="entry name" value="Metal-dep_PHydrolase_7TM_intra"/>
</dbReference>
<feature type="transmembrane region" description="Helical" evidence="1">
    <location>
        <begin position="412"/>
        <end position="432"/>
    </location>
</feature>
<comment type="caution">
    <text evidence="3">The sequence shown here is derived from an EMBL/GenBank/DDBJ whole genome shotgun (WGS) entry which is preliminary data.</text>
</comment>
<dbReference type="Proteomes" id="UP001549099">
    <property type="component" value="Unassembled WGS sequence"/>
</dbReference>
<dbReference type="InterPro" id="IPR052722">
    <property type="entry name" value="PgpH_phosphodiesterase"/>
</dbReference>
<dbReference type="EMBL" id="JBEPLW010000002">
    <property type="protein sequence ID" value="MET3574734.1"/>
    <property type="molecule type" value="Genomic_DNA"/>
</dbReference>
<dbReference type="Pfam" id="PF01966">
    <property type="entry name" value="HD"/>
    <property type="match status" value="1"/>
</dbReference>
<feature type="transmembrane region" description="Helical" evidence="1">
    <location>
        <begin position="12"/>
        <end position="35"/>
    </location>
</feature>
<feature type="transmembrane region" description="Helical" evidence="1">
    <location>
        <begin position="360"/>
        <end position="377"/>
    </location>
</feature>
<evidence type="ECO:0000313" key="4">
    <source>
        <dbReference type="Proteomes" id="UP001549099"/>
    </source>
</evidence>
<feature type="transmembrane region" description="Helical" evidence="1">
    <location>
        <begin position="383"/>
        <end position="403"/>
    </location>
</feature>
<feature type="transmembrane region" description="Helical" evidence="1">
    <location>
        <begin position="335"/>
        <end position="355"/>
    </location>
</feature>
<dbReference type="SUPFAM" id="SSF109604">
    <property type="entry name" value="HD-domain/PDEase-like"/>
    <property type="match status" value="1"/>
</dbReference>
<keyword evidence="1" id="KW-0812">Transmembrane</keyword>
<feature type="transmembrane region" description="Helical" evidence="1">
    <location>
        <begin position="444"/>
        <end position="468"/>
    </location>
</feature>
<sequence>MLQSLRNLLNRFSFAVLSAAVLVLAAVLAFAVMLGSVRDETYDIRLFQLANETIRAPKTVEDPVKTEEERERAASEITPVYDFDEEAAKNRSALVTSIFDFAIEAKGDPKPDDKEAVSNAPAKQLVILKDKLSHLGDKEASFSLDDDMLNGLIKADKKDLEAARDAVSAIVKRAMEQPVRENELAEAKAETERLIGKAPIPGSLADAAAAIGRESIIANDTPDEVKTEERISQAKASVEPTRILQGQVIVQEGQIIDREVYRQLELAGLLNEQSSSRPAAGLALFTGLIFWFIYRHFKRVEQPDRVKKKWLSIVLVIYFLVLIAMRLMAGLEKDFDMTIAYAFPTALVPLLVRLLADRKLALIMTVLVAVTGGLVLHEGYSSVINMEFALYMLFGGLAGYYLIQEDGRRSSILATSLGVSVVNGVYILFHMLMLSSQLEVHELAVYMAAALASGLLSGALTIGTMPFFESLFGILSDMRLVELSNPNHPLLKKILTETPGTYHHSVMVANLSDAACEAIGANGLLARVGSYYHDIGKTVRPAFFIENQMNGVNPHDSLPPEKSRDIIVAHASDGAAILKEHKMPEELVDIARQHHGTSLLKFFFVKAKETQPGVPEDSYRYPGPKPQTREIAVISIADSCEAAVRSMKAPTPEKIENLVWAIIRDKMNDGQFDECDLSFKELKQVGAVICTTLNGIFHNRIEYPE</sequence>
<evidence type="ECO:0000259" key="2">
    <source>
        <dbReference type="SMART" id="SM00471"/>
    </source>
</evidence>
<dbReference type="CDD" id="cd00077">
    <property type="entry name" value="HDc"/>
    <property type="match status" value="1"/>
</dbReference>
<keyword evidence="1" id="KW-0472">Membrane</keyword>
<dbReference type="RefSeq" id="WP_354195201.1">
    <property type="nucleotide sequence ID" value="NZ_JBEPLW010000002.1"/>
</dbReference>